<protein>
    <submittedName>
        <fullName evidence="1">Uncharacterized protein</fullName>
    </submittedName>
</protein>
<evidence type="ECO:0000313" key="1">
    <source>
        <dbReference type="EMBL" id="UYV83596.1"/>
    </source>
</evidence>
<sequence length="173" mass="19608">MEDEEIEVLHIPSEEMKADHLTKTVDAVKIKNCLSDSHREGSIDGAPVLQAAQNSTTTSGSDACPVATRSFVHTSTTNSSDPRKLVRFLLMEDRRITYQQLDKNVGIGSAAINTIINDHLKYRKLVSRWVPHSLTEDQKLGRVKWCNFMFKILMKANQRLFLILLQVTKLKQT</sequence>
<dbReference type="EMBL" id="CP092885">
    <property type="protein sequence ID" value="UYV83596.1"/>
    <property type="molecule type" value="Genomic_DNA"/>
</dbReference>
<gene>
    <name evidence="1" type="ORF">LAZ67_23001579</name>
</gene>
<proteinExistence type="predicted"/>
<name>A0ABY6LTD2_9ARAC</name>
<accession>A0ABY6LTD2</accession>
<organism evidence="1 2">
    <name type="scientific">Cordylochernes scorpioides</name>
    <dbReference type="NCBI Taxonomy" id="51811"/>
    <lineage>
        <taxon>Eukaryota</taxon>
        <taxon>Metazoa</taxon>
        <taxon>Ecdysozoa</taxon>
        <taxon>Arthropoda</taxon>
        <taxon>Chelicerata</taxon>
        <taxon>Arachnida</taxon>
        <taxon>Pseudoscorpiones</taxon>
        <taxon>Cheliferoidea</taxon>
        <taxon>Chernetidae</taxon>
        <taxon>Cordylochernes</taxon>
    </lineage>
</organism>
<evidence type="ECO:0000313" key="2">
    <source>
        <dbReference type="Proteomes" id="UP001235939"/>
    </source>
</evidence>
<keyword evidence="2" id="KW-1185">Reference proteome</keyword>
<reference evidence="1 2" key="1">
    <citation type="submission" date="2022-03" db="EMBL/GenBank/DDBJ databases">
        <title>A chromosomal length assembly of Cordylochernes scorpioides.</title>
        <authorList>
            <person name="Zeh D."/>
            <person name="Zeh J."/>
        </authorList>
    </citation>
    <scope>NUCLEOTIDE SEQUENCE [LARGE SCALE GENOMIC DNA]</scope>
    <source>
        <strain evidence="1">IN4F17</strain>
        <tissue evidence="1">Whole Body</tissue>
    </source>
</reference>
<dbReference type="Proteomes" id="UP001235939">
    <property type="component" value="Chromosome 23"/>
</dbReference>